<evidence type="ECO:0000313" key="2">
    <source>
        <dbReference type="EMBL" id="EMY82185.1"/>
    </source>
</evidence>
<feature type="domain" description="Methyltransferase FkbM" evidence="1">
    <location>
        <begin position="91"/>
        <end position="248"/>
    </location>
</feature>
<proteinExistence type="predicted"/>
<dbReference type="InterPro" id="IPR052514">
    <property type="entry name" value="SAM-dependent_MTase"/>
</dbReference>
<reference evidence="2 3" key="1">
    <citation type="journal article" date="2014" name="Genome Biol. Evol.">
        <title>Extensive gene acquisition in the extremely psychrophilic bacterial species Psychroflexus torquis and the link to sea-ice ecosystem specialism.</title>
        <authorList>
            <person name="Feng S."/>
            <person name="Powell S.M."/>
            <person name="Wilson R."/>
            <person name="Bowman J.P."/>
        </authorList>
    </citation>
    <scope>NUCLEOTIDE SEQUENCE [LARGE SCALE GENOMIC DNA]</scope>
    <source>
        <strain evidence="2 3">ACAM 44</strain>
    </source>
</reference>
<dbReference type="SUPFAM" id="SSF53335">
    <property type="entry name" value="S-adenosyl-L-methionine-dependent methyltransferases"/>
    <property type="match status" value="1"/>
</dbReference>
<protein>
    <submittedName>
        <fullName evidence="2">FkbM family methyltransferase</fullName>
    </submittedName>
</protein>
<dbReference type="RefSeq" id="WP_003436505.1">
    <property type="nucleotide sequence ID" value="NZ_APLF01000003.1"/>
</dbReference>
<dbReference type="GO" id="GO:0032259">
    <property type="term" value="P:methylation"/>
    <property type="evidence" value="ECO:0007669"/>
    <property type="project" value="UniProtKB-KW"/>
</dbReference>
<dbReference type="eggNOG" id="COG2520">
    <property type="taxonomic scope" value="Bacteria"/>
</dbReference>
<dbReference type="AlphaFoldDB" id="N1WT41"/>
<comment type="caution">
    <text evidence="2">The sequence shown here is derived from an EMBL/GenBank/DDBJ whole genome shotgun (WGS) entry which is preliminary data.</text>
</comment>
<dbReference type="PANTHER" id="PTHR34203:SF15">
    <property type="entry name" value="SLL1173 PROTEIN"/>
    <property type="match status" value="1"/>
</dbReference>
<dbReference type="PANTHER" id="PTHR34203">
    <property type="entry name" value="METHYLTRANSFERASE, FKBM FAMILY PROTEIN"/>
    <property type="match status" value="1"/>
</dbReference>
<dbReference type="NCBIfam" id="TIGR01444">
    <property type="entry name" value="fkbM_fam"/>
    <property type="match status" value="1"/>
</dbReference>
<keyword evidence="2" id="KW-0489">Methyltransferase</keyword>
<organism evidence="2 3">
    <name type="scientific">Psychroflexus gondwanensis ACAM 44</name>
    <dbReference type="NCBI Taxonomy" id="1189619"/>
    <lineage>
        <taxon>Bacteria</taxon>
        <taxon>Pseudomonadati</taxon>
        <taxon>Bacteroidota</taxon>
        <taxon>Flavobacteriia</taxon>
        <taxon>Flavobacteriales</taxon>
        <taxon>Flavobacteriaceae</taxon>
        <taxon>Psychroflexus</taxon>
    </lineage>
</organism>
<keyword evidence="2" id="KW-0808">Transferase</keyword>
<evidence type="ECO:0000313" key="3">
    <source>
        <dbReference type="Proteomes" id="UP000012317"/>
    </source>
</evidence>
<dbReference type="Pfam" id="PF05050">
    <property type="entry name" value="Methyltransf_21"/>
    <property type="match status" value="1"/>
</dbReference>
<dbReference type="STRING" id="1189619.pgond44_03073"/>
<evidence type="ECO:0000259" key="1">
    <source>
        <dbReference type="Pfam" id="PF05050"/>
    </source>
</evidence>
<dbReference type="GO" id="GO:0008168">
    <property type="term" value="F:methyltransferase activity"/>
    <property type="evidence" value="ECO:0007669"/>
    <property type="project" value="UniProtKB-KW"/>
</dbReference>
<keyword evidence="3" id="KW-1185">Reference proteome</keyword>
<name>N1WT41_9FLAO</name>
<dbReference type="InterPro" id="IPR006342">
    <property type="entry name" value="FkbM_mtfrase"/>
</dbReference>
<sequence>MNNSKFLDKISNLTRKLPEHRKLNQLYKHLNKIVLTLGQDANVISEMKDGTKMHVDLRTRTERVSFYTGEYDSFFISTIKSLFKVGSCFLDIGANIGFYSIAIANYIKEEGSNGKVISFEPFEGNYKTLSKNLKLNSLENYCLLNSYGLSDKSTETEITLREDFKHGSHTGNAAIKTSEKMDKGFKLSPIKLEILDEVWNKYFDDLGKIDIIKMDIEGHEDFCLKGGKTTIEKHRPAILMEVNKHYYQARDVELDSTFLKLIPKDYIIFRPIDLKWEPITSLNECSKIDNVFLVPIEKLDTDGYEIFKNND</sequence>
<dbReference type="Gene3D" id="3.40.50.150">
    <property type="entry name" value="Vaccinia Virus protein VP39"/>
    <property type="match status" value="1"/>
</dbReference>
<dbReference type="Proteomes" id="UP000012317">
    <property type="component" value="Unassembled WGS sequence"/>
</dbReference>
<dbReference type="InterPro" id="IPR029063">
    <property type="entry name" value="SAM-dependent_MTases_sf"/>
</dbReference>
<gene>
    <name evidence="2" type="ORF">pgond44_03073</name>
</gene>
<accession>N1WT41</accession>
<dbReference type="EMBL" id="APLF01000003">
    <property type="protein sequence ID" value="EMY82185.1"/>
    <property type="molecule type" value="Genomic_DNA"/>
</dbReference>